<comment type="caution">
    <text evidence="1">The sequence shown here is derived from an EMBL/GenBank/DDBJ whole genome shotgun (WGS) entry which is preliminary data.</text>
</comment>
<keyword evidence="2" id="KW-1185">Reference proteome</keyword>
<dbReference type="EMBL" id="BAABKE010000001">
    <property type="protein sequence ID" value="GAA5093919.1"/>
    <property type="molecule type" value="Genomic_DNA"/>
</dbReference>
<evidence type="ECO:0000313" key="1">
    <source>
        <dbReference type="EMBL" id="GAA5093919.1"/>
    </source>
</evidence>
<protein>
    <submittedName>
        <fullName evidence="1">Uncharacterized protein</fullName>
    </submittedName>
</protein>
<sequence>MDIMRREEILSSIISRQATRNDYGLRVQFEIKNGNLSNLSGALLDYFIISNAEHNMDRLDMVKDSMLQLDDDWLLFFYDHIDRKVLPCTPLPKSCKSILTEDVQGGFNSIENPYT</sequence>
<evidence type="ECO:0000313" key="2">
    <source>
        <dbReference type="Proteomes" id="UP001500631"/>
    </source>
</evidence>
<dbReference type="Proteomes" id="UP001500631">
    <property type="component" value="Unassembled WGS sequence"/>
</dbReference>
<accession>A0ABP9MDB8</accession>
<name>A0ABP9MDB8_9GAMM</name>
<proteinExistence type="predicted"/>
<dbReference type="RefSeq" id="WP_245831244.1">
    <property type="nucleotide sequence ID" value="NZ_BAABKE010000001.1"/>
</dbReference>
<reference evidence="2" key="1">
    <citation type="journal article" date="2019" name="Int. J. Syst. Evol. Microbiol.">
        <title>The Global Catalogue of Microorganisms (GCM) 10K type strain sequencing project: providing services to taxonomists for standard genome sequencing and annotation.</title>
        <authorList>
            <consortium name="The Broad Institute Genomics Platform"/>
            <consortium name="The Broad Institute Genome Sequencing Center for Infectious Disease"/>
            <person name="Wu L."/>
            <person name="Ma J."/>
        </authorList>
    </citation>
    <scope>NUCLEOTIDE SEQUENCE [LARGE SCALE GENOMIC DNA]</scope>
    <source>
        <strain evidence="2">JCM 18424</strain>
    </source>
</reference>
<gene>
    <name evidence="1" type="ORF">GCM10023338_01500</name>
</gene>
<organism evidence="1 2">
    <name type="scientific">Wohlfahrtiimonas larvae</name>
    <dbReference type="NCBI Taxonomy" id="1157986"/>
    <lineage>
        <taxon>Bacteria</taxon>
        <taxon>Pseudomonadati</taxon>
        <taxon>Pseudomonadota</taxon>
        <taxon>Gammaproteobacteria</taxon>
        <taxon>Cardiobacteriales</taxon>
        <taxon>Ignatzschineriaceae</taxon>
        <taxon>Wohlfahrtiimonas</taxon>
    </lineage>
</organism>